<evidence type="ECO:0000259" key="6">
    <source>
        <dbReference type="Pfam" id="PF17678"/>
    </source>
</evidence>
<dbReference type="Gene3D" id="3.30.2080.10">
    <property type="entry name" value="GH92 mannosidase domain"/>
    <property type="match status" value="1"/>
</dbReference>
<keyword evidence="4" id="KW-0732">Signal</keyword>
<evidence type="ECO:0000256" key="1">
    <source>
        <dbReference type="ARBA" id="ARBA00001913"/>
    </source>
</evidence>
<feature type="domain" description="Glycosyl hydrolase family 92 N-terminal" evidence="6">
    <location>
        <begin position="33"/>
        <end position="268"/>
    </location>
</feature>
<dbReference type="GO" id="GO:0000224">
    <property type="term" value="F:peptide-N4-(N-acetyl-beta-glucosaminyl)asparagine amidase activity"/>
    <property type="evidence" value="ECO:0007669"/>
    <property type="project" value="TreeGrafter"/>
</dbReference>
<dbReference type="FunFam" id="3.30.2080.10:FF:000001">
    <property type="entry name" value="Alpha-1,2-mannosidase subfamily"/>
    <property type="match status" value="1"/>
</dbReference>
<feature type="signal peptide" evidence="4">
    <location>
        <begin position="1"/>
        <end position="20"/>
    </location>
</feature>
<dbReference type="GO" id="GO:0006516">
    <property type="term" value="P:glycoprotein catabolic process"/>
    <property type="evidence" value="ECO:0007669"/>
    <property type="project" value="TreeGrafter"/>
</dbReference>
<dbReference type="InterPro" id="IPR005887">
    <property type="entry name" value="GH92_a_mannosidase_put"/>
</dbReference>
<evidence type="ECO:0000313" key="7">
    <source>
        <dbReference type="EMBL" id="BDD09547.1"/>
    </source>
</evidence>
<feature type="chain" id="PRO_5043437412" evidence="4">
    <location>
        <begin position="21"/>
        <end position="749"/>
    </location>
</feature>
<dbReference type="PANTHER" id="PTHR12143:SF39">
    <property type="entry name" value="SECRETED PROTEIN"/>
    <property type="match status" value="1"/>
</dbReference>
<dbReference type="Gene3D" id="1.20.1050.60">
    <property type="entry name" value="alpha-1,2-mannosidase"/>
    <property type="match status" value="1"/>
</dbReference>
<protein>
    <submittedName>
        <fullName evidence="7">Alpha-1 2-mannosidase</fullName>
    </submittedName>
</protein>
<evidence type="ECO:0000256" key="4">
    <source>
        <dbReference type="SAM" id="SignalP"/>
    </source>
</evidence>
<dbReference type="GO" id="GO:0005829">
    <property type="term" value="C:cytosol"/>
    <property type="evidence" value="ECO:0007669"/>
    <property type="project" value="TreeGrafter"/>
</dbReference>
<dbReference type="EMBL" id="AP025314">
    <property type="protein sequence ID" value="BDD09547.1"/>
    <property type="molecule type" value="Genomic_DNA"/>
</dbReference>
<name>A0AAU9CVU8_9BACT</name>
<dbReference type="InterPro" id="IPR014718">
    <property type="entry name" value="GH-type_carb-bd"/>
</dbReference>
<evidence type="ECO:0000259" key="5">
    <source>
        <dbReference type="Pfam" id="PF07971"/>
    </source>
</evidence>
<dbReference type="InterPro" id="IPR008928">
    <property type="entry name" value="6-hairpin_glycosidase_sf"/>
</dbReference>
<dbReference type="Pfam" id="PF07971">
    <property type="entry name" value="Glyco_hydro_92"/>
    <property type="match status" value="1"/>
</dbReference>
<dbReference type="Pfam" id="PF17678">
    <property type="entry name" value="Glyco_hydro_92N"/>
    <property type="match status" value="1"/>
</dbReference>
<gene>
    <name evidence="7" type="ORF">FUAX_19790</name>
</gene>
<comment type="cofactor">
    <cofactor evidence="1">
        <name>Ca(2+)</name>
        <dbReference type="ChEBI" id="CHEBI:29108"/>
    </cofactor>
</comment>
<dbReference type="InterPro" id="IPR012939">
    <property type="entry name" value="Glyco_hydro_92"/>
</dbReference>
<dbReference type="SUPFAM" id="SSF48208">
    <property type="entry name" value="Six-hairpin glycosidases"/>
    <property type="match status" value="1"/>
</dbReference>
<keyword evidence="3" id="KW-0106">Calcium</keyword>
<organism evidence="7 8">
    <name type="scientific">Fulvitalea axinellae</name>
    <dbReference type="NCBI Taxonomy" id="1182444"/>
    <lineage>
        <taxon>Bacteria</taxon>
        <taxon>Pseudomonadati</taxon>
        <taxon>Bacteroidota</taxon>
        <taxon>Cytophagia</taxon>
        <taxon>Cytophagales</taxon>
        <taxon>Persicobacteraceae</taxon>
        <taxon>Fulvitalea</taxon>
    </lineage>
</organism>
<dbReference type="Proteomes" id="UP001348817">
    <property type="component" value="Chromosome"/>
</dbReference>
<dbReference type="InterPro" id="IPR041371">
    <property type="entry name" value="GH92_N"/>
</dbReference>
<sequence length="749" mass="83714">MVTMRRFYLLVATLFLGLTACEKEVKQESQVGYVDPMIGTGFHGHTYPGATSPWGMVQLSPDNGRSGWDWTSGYHYSDSLIAGFSHTHLAGTGIGDLCDILVMPTSKDIDLNASKAGKRETYGYLDKFSHENETAGAGYYSVKMNSGVKAELTTSRRMGFHRYTFPQGEARKVVLDLAHTINWDWPEDTRIEVVNDNTIRGFRKSSGWAKKQSVYFYARFSEPFVKYTLAMDSTSSSSKIKEIQGRMARGVFEFAGGSAEPVVMKLALASSSMKGAEANFMAESANSFDAQVKANSALWQDELSGITVKGGTEKQRRIFYTAMYHSKTAPATYSDVNGEYQGGDYKLHKAPKGTNIYSTFSLWDTFRAVHPLMTITNPDIVNDMVRSMVAFYEESGKLPVWGLQGNDTGCMWGYHAVSVIGEAYLKGFRDYDVEKAYEAMKTSAMQDIRYTDLYKKYGYIPFDLTNQSVSKTQEYNYGDWVIAQVAKDLGKNEDYEFFMKRSAYWKNLFDPSTEFMRAKDSKGNWREPFDPISYGGHHHGNPIKDYIEGNGWQYVWYELHDIPTLIDTLGGPEKFTVKLDSLFSLPSDAGDASADVTGLIGQYVHGNEPSHHVAYLYNLAGKPWKTQQKVREILEGQYDDTPEGISGNEDCGQMSAWYVLSASGLYPVNPASGEYQIGSPVFEEVAFKVKDGKSFVITAQGNSSDNIYIQSAKLNGKALKRTFLKYEEIMNGGKLELVMGSEPNKSAML</sequence>
<evidence type="ECO:0000256" key="2">
    <source>
        <dbReference type="ARBA" id="ARBA00011245"/>
    </source>
</evidence>
<dbReference type="GO" id="GO:0005975">
    <property type="term" value="P:carbohydrate metabolic process"/>
    <property type="evidence" value="ECO:0007669"/>
    <property type="project" value="InterPro"/>
</dbReference>
<dbReference type="NCBIfam" id="TIGR01180">
    <property type="entry name" value="aman2_put"/>
    <property type="match status" value="1"/>
</dbReference>
<dbReference type="KEGG" id="fax:FUAX_19790"/>
<dbReference type="AlphaFoldDB" id="A0AAU9CVU8"/>
<dbReference type="FunFam" id="1.20.1050.60:FF:000001">
    <property type="entry name" value="Putative alpha-1,2-mannosidase"/>
    <property type="match status" value="1"/>
</dbReference>
<dbReference type="Gene3D" id="1.20.1610.10">
    <property type="entry name" value="alpha-1,2-mannosidases domains"/>
    <property type="match status" value="1"/>
</dbReference>
<dbReference type="PROSITE" id="PS51257">
    <property type="entry name" value="PROKAR_LIPOPROTEIN"/>
    <property type="match status" value="1"/>
</dbReference>
<comment type="subunit">
    <text evidence="2">Monomer.</text>
</comment>
<dbReference type="InterPro" id="IPR050883">
    <property type="entry name" value="PNGase"/>
</dbReference>
<proteinExistence type="predicted"/>
<dbReference type="Gene3D" id="2.70.98.10">
    <property type="match status" value="1"/>
</dbReference>
<dbReference type="PANTHER" id="PTHR12143">
    <property type="entry name" value="PEPTIDE N-GLYCANASE PNGASE -RELATED"/>
    <property type="match status" value="1"/>
</dbReference>
<evidence type="ECO:0000256" key="3">
    <source>
        <dbReference type="ARBA" id="ARBA00022837"/>
    </source>
</evidence>
<evidence type="ECO:0000313" key="8">
    <source>
        <dbReference type="Proteomes" id="UP001348817"/>
    </source>
</evidence>
<keyword evidence="8" id="KW-1185">Reference proteome</keyword>
<reference evidence="7 8" key="1">
    <citation type="submission" date="2021-12" db="EMBL/GenBank/DDBJ databases">
        <title>Genome sequencing of bacteria with rrn-lacking chromosome and rrn-plasmid.</title>
        <authorList>
            <person name="Anda M."/>
            <person name="Iwasaki W."/>
        </authorList>
    </citation>
    <scope>NUCLEOTIDE SEQUENCE [LARGE SCALE GENOMIC DNA]</scope>
    <source>
        <strain evidence="7 8">DSM 100852</strain>
    </source>
</reference>
<accession>A0AAU9CVU8</accession>
<feature type="domain" description="Glycosyl hydrolase family 92" evidence="5">
    <location>
        <begin position="276"/>
        <end position="741"/>
    </location>
</feature>
<dbReference type="GO" id="GO:0030246">
    <property type="term" value="F:carbohydrate binding"/>
    <property type="evidence" value="ECO:0007669"/>
    <property type="project" value="InterPro"/>
</dbReference>